<evidence type="ECO:0000256" key="14">
    <source>
        <dbReference type="ARBA" id="ARBA00023065"/>
    </source>
</evidence>
<evidence type="ECO:0000256" key="3">
    <source>
        <dbReference type="ARBA" id="ARBA00006939"/>
    </source>
</evidence>
<evidence type="ECO:0000256" key="9">
    <source>
        <dbReference type="ARBA" id="ARBA00022753"/>
    </source>
</evidence>
<dbReference type="InterPro" id="IPR003689">
    <property type="entry name" value="ZIP"/>
</dbReference>
<evidence type="ECO:0000256" key="13">
    <source>
        <dbReference type="ARBA" id="ARBA00022989"/>
    </source>
</evidence>
<comment type="subcellular location">
    <subcellularLocation>
        <location evidence="2">Apical cell membrane</location>
        <topology evidence="2">Multi-pass membrane protein</topology>
    </subcellularLocation>
    <subcellularLocation>
        <location evidence="1">Recycling endosome membrane</location>
        <topology evidence="1">Multi-pass membrane protein</topology>
    </subcellularLocation>
</comment>
<dbReference type="Pfam" id="PF02535">
    <property type="entry name" value="Zip"/>
    <property type="match status" value="1"/>
</dbReference>
<keyword evidence="4" id="KW-0813">Transport</keyword>
<keyword evidence="11" id="KW-0832">Ubl conjugation</keyword>
<evidence type="ECO:0000313" key="27">
    <source>
        <dbReference type="Proteomes" id="UP001153269"/>
    </source>
</evidence>
<evidence type="ECO:0000259" key="24">
    <source>
        <dbReference type="Pfam" id="PF18292"/>
    </source>
</evidence>
<feature type="chain" id="PRO_5040344003" description="Zinc transporter ZIP4" evidence="23">
    <location>
        <begin position="18"/>
        <end position="717"/>
    </location>
</feature>
<evidence type="ECO:0000256" key="12">
    <source>
        <dbReference type="ARBA" id="ARBA00022906"/>
    </source>
</evidence>
<keyword evidence="5" id="KW-1003">Cell membrane</keyword>
<organism evidence="26 27">
    <name type="scientific">Pleuronectes platessa</name>
    <name type="common">European plaice</name>
    <dbReference type="NCBI Taxonomy" id="8262"/>
    <lineage>
        <taxon>Eukaryota</taxon>
        <taxon>Metazoa</taxon>
        <taxon>Chordata</taxon>
        <taxon>Craniata</taxon>
        <taxon>Vertebrata</taxon>
        <taxon>Euteleostomi</taxon>
        <taxon>Actinopterygii</taxon>
        <taxon>Neopterygii</taxon>
        <taxon>Teleostei</taxon>
        <taxon>Neoteleostei</taxon>
        <taxon>Acanthomorphata</taxon>
        <taxon>Carangaria</taxon>
        <taxon>Pleuronectiformes</taxon>
        <taxon>Pleuronectoidei</taxon>
        <taxon>Pleuronectidae</taxon>
        <taxon>Pleuronectes</taxon>
    </lineage>
</organism>
<feature type="domain" description="Zinc transporter ZIP4 N-terminal" evidence="24">
    <location>
        <begin position="54"/>
        <end position="229"/>
    </location>
</feature>
<keyword evidence="8 23" id="KW-0732">Signal</keyword>
<dbReference type="InterPro" id="IPR050799">
    <property type="entry name" value="ZIP_Transporter"/>
</dbReference>
<evidence type="ECO:0000256" key="1">
    <source>
        <dbReference type="ARBA" id="ARBA00004195"/>
    </source>
</evidence>
<dbReference type="GO" id="GO:0016324">
    <property type="term" value="C:apical plasma membrane"/>
    <property type="evidence" value="ECO:0007669"/>
    <property type="project" value="UniProtKB-SubCell"/>
</dbReference>
<feature type="domain" description="Zinc transporter ZIP4/12 EF-hand" evidence="25">
    <location>
        <begin position="301"/>
        <end position="376"/>
    </location>
</feature>
<evidence type="ECO:0000256" key="20">
    <source>
        <dbReference type="ARBA" id="ARBA00055808"/>
    </source>
</evidence>
<gene>
    <name evidence="26" type="ORF">PLEPLA_LOCUS9474</name>
</gene>
<keyword evidence="13 22" id="KW-1133">Transmembrane helix</keyword>
<dbReference type="Pfam" id="PF18292">
    <property type="entry name" value="ZIP4_domain"/>
    <property type="match status" value="1"/>
</dbReference>
<keyword evidence="9" id="KW-0967">Endosome</keyword>
<dbReference type="Pfam" id="PF21116">
    <property type="entry name" value="EF-hand_Zip"/>
    <property type="match status" value="1"/>
</dbReference>
<dbReference type="AlphaFoldDB" id="A0A9N7TZP8"/>
<dbReference type="PANTHER" id="PTHR12191">
    <property type="entry name" value="SOLUTE CARRIER FAMILY 39"/>
    <property type="match status" value="1"/>
</dbReference>
<name>A0A9N7TZP8_PLEPL</name>
<evidence type="ECO:0000256" key="11">
    <source>
        <dbReference type="ARBA" id="ARBA00022843"/>
    </source>
</evidence>
<feature type="region of interest" description="Disordered" evidence="21">
    <location>
        <begin position="271"/>
        <end position="330"/>
    </location>
</feature>
<dbReference type="GO" id="GO:0055038">
    <property type="term" value="C:recycling endosome membrane"/>
    <property type="evidence" value="ECO:0007669"/>
    <property type="project" value="UniProtKB-SubCell"/>
</dbReference>
<evidence type="ECO:0000256" key="16">
    <source>
        <dbReference type="ARBA" id="ARBA00034634"/>
    </source>
</evidence>
<keyword evidence="6 22" id="KW-0812">Transmembrane</keyword>
<evidence type="ECO:0000256" key="18">
    <source>
        <dbReference type="ARBA" id="ARBA00041703"/>
    </source>
</evidence>
<feature type="transmembrane region" description="Helical" evidence="22">
    <location>
        <begin position="657"/>
        <end position="676"/>
    </location>
</feature>
<keyword evidence="7" id="KW-0479">Metal-binding</keyword>
<feature type="signal peptide" evidence="23">
    <location>
        <begin position="1"/>
        <end position="17"/>
    </location>
</feature>
<comment type="caution">
    <text evidence="26">The sequence shown here is derived from an EMBL/GenBank/DDBJ whole genome shotgun (WGS) entry which is preliminary data.</text>
</comment>
<evidence type="ECO:0000313" key="26">
    <source>
        <dbReference type="EMBL" id="CAB1421587.1"/>
    </source>
</evidence>
<evidence type="ECO:0000256" key="19">
    <source>
        <dbReference type="ARBA" id="ARBA00042777"/>
    </source>
</evidence>
<comment type="catalytic activity">
    <reaction evidence="16">
        <text>Zn(2+)(in) = Zn(2+)(out)</text>
        <dbReference type="Rhea" id="RHEA:29351"/>
        <dbReference type="ChEBI" id="CHEBI:29105"/>
    </reaction>
</comment>
<evidence type="ECO:0000256" key="17">
    <source>
        <dbReference type="ARBA" id="ARBA00039394"/>
    </source>
</evidence>
<comment type="function">
    <text evidence="20">Selective transporter that mediates the uptake of Zn(2+). Plays an essential role for dietary zinc uptake from small intestine. The Zn(2+) uniporter activity is regulated by zinc availability. Also exhibits polyspecific binding and transport of Cu(2+), Cd(2+) and possibly Ni(2+) but at higher concentrations.</text>
</comment>
<dbReference type="EMBL" id="CADEAL010000534">
    <property type="protein sequence ID" value="CAB1421587.1"/>
    <property type="molecule type" value="Genomic_DNA"/>
</dbReference>
<dbReference type="GO" id="GO:0071578">
    <property type="term" value="P:zinc ion import across plasma membrane"/>
    <property type="evidence" value="ECO:0007669"/>
    <property type="project" value="TreeGrafter"/>
</dbReference>
<dbReference type="Proteomes" id="UP001153269">
    <property type="component" value="Unassembled WGS sequence"/>
</dbReference>
<keyword evidence="12" id="KW-0864">Zinc transport</keyword>
<evidence type="ECO:0000256" key="7">
    <source>
        <dbReference type="ARBA" id="ARBA00022723"/>
    </source>
</evidence>
<evidence type="ECO:0000256" key="15">
    <source>
        <dbReference type="ARBA" id="ARBA00023136"/>
    </source>
</evidence>
<dbReference type="InterPro" id="IPR049406">
    <property type="entry name" value="ZIP4_12_EF-hand"/>
</dbReference>
<feature type="compositionally biased region" description="Basic and acidic residues" evidence="21">
    <location>
        <begin position="271"/>
        <end position="314"/>
    </location>
</feature>
<accession>A0A9N7TZP8</accession>
<keyword evidence="14" id="KW-0406">Ion transport</keyword>
<evidence type="ECO:0000256" key="10">
    <source>
        <dbReference type="ARBA" id="ARBA00022833"/>
    </source>
</evidence>
<evidence type="ECO:0000256" key="22">
    <source>
        <dbReference type="SAM" id="Phobius"/>
    </source>
</evidence>
<dbReference type="GO" id="GO:0046872">
    <property type="term" value="F:metal ion binding"/>
    <property type="evidence" value="ECO:0007669"/>
    <property type="project" value="UniProtKB-KW"/>
</dbReference>
<feature type="region of interest" description="Disordered" evidence="21">
    <location>
        <begin position="146"/>
        <end position="166"/>
    </location>
</feature>
<keyword evidence="27" id="KW-1185">Reference proteome</keyword>
<evidence type="ECO:0000256" key="23">
    <source>
        <dbReference type="SAM" id="SignalP"/>
    </source>
</evidence>
<evidence type="ECO:0000256" key="21">
    <source>
        <dbReference type="SAM" id="MobiDB-lite"/>
    </source>
</evidence>
<keyword evidence="15 22" id="KW-0472">Membrane</keyword>
<sequence>MSSSSGLFLLHVLSVWGALVSVSGSPALEEVYQAVVSVVSPGQQTLSGASLGILFNTLEKRVQCGAVSCGKCDLTGGVHQLFGNHSIHGEDEAGRVSHNETISVSQFSDLAAGTVLYLTSPGPVCDAVLEGRWGEETEHFLHRVTHHEEHEHLEHKEGRTQHDHEHIDGHQLDSVLVELRRHYEPSPSESCLTASDIMAEVNASLPDQRQEVGAVLGQVLYHALQGHCFVSESLPEESFFLDYIVGRLGSENFTVGDLETLMRSLNIGTVDEHGHEHGHEPHGDEPHGDEPHGDAHQDNEHQEDEHGHHDDSGARRRRRRSSHEGHGGNSTWDKRCFSAEELVLIFGLAANSSASSGRSDVARLSPAFVQQILSGACADMTEPVKPDELTRMERYLYATLANVVITLTSMFGIVLLLCTSCTSMFQLCVQFCISMAVGSLTGDALLHLLPMFLGLHTHADNGGGHDHQEETPEYIYKMLVVLAGIYYFYLMETVFSLIAYRDNHIHHHHQHHHAEESEPHHCDHGRVLEMYQQERKHRQEDKSASKVDLVAYEDNHKVRTREQRLLPYMITIGDGIHNFADGLAIGAAFSLSWKSGLATSLAVLCHELPHELGDFAILLHSGVSVRSALLLNLASAMTSFIGLYVALSVATNLATQQWIAAVTAGLFLYVGLADMLPTMVHISNKRPWLMFLLQNVGLLTGWGVLLLLSLYEERITF</sequence>
<dbReference type="PANTHER" id="PTHR12191:SF21">
    <property type="entry name" value="ZINC TRANSPORTER ZIP4"/>
    <property type="match status" value="1"/>
</dbReference>
<evidence type="ECO:0000256" key="2">
    <source>
        <dbReference type="ARBA" id="ARBA00004424"/>
    </source>
</evidence>
<evidence type="ECO:0000259" key="25">
    <source>
        <dbReference type="Pfam" id="PF21116"/>
    </source>
</evidence>
<evidence type="ECO:0000256" key="5">
    <source>
        <dbReference type="ARBA" id="ARBA00022475"/>
    </source>
</evidence>
<feature type="transmembrane region" description="Helical" evidence="22">
    <location>
        <begin position="688"/>
        <end position="711"/>
    </location>
</feature>
<proteinExistence type="inferred from homology"/>
<reference evidence="26" key="1">
    <citation type="submission" date="2020-03" db="EMBL/GenBank/DDBJ databases">
        <authorList>
            <person name="Weist P."/>
        </authorList>
    </citation>
    <scope>NUCLEOTIDE SEQUENCE</scope>
</reference>
<feature type="transmembrane region" description="Helical" evidence="22">
    <location>
        <begin position="431"/>
        <end position="454"/>
    </location>
</feature>
<comment type="similarity">
    <text evidence="3">Belongs to the ZIP transporter (TC 2.A.5) family.</text>
</comment>
<keyword evidence="10" id="KW-0862">Zinc</keyword>
<feature type="transmembrane region" description="Helical" evidence="22">
    <location>
        <begin position="629"/>
        <end position="651"/>
    </location>
</feature>
<evidence type="ECO:0000256" key="4">
    <source>
        <dbReference type="ARBA" id="ARBA00022448"/>
    </source>
</evidence>
<protein>
    <recommendedName>
        <fullName evidence="17">Zinc transporter ZIP4</fullName>
    </recommendedName>
    <alternativeName>
        <fullName evidence="19">Solute carrier family 39 member 4</fullName>
    </alternativeName>
    <alternativeName>
        <fullName evidence="18">Zrt- and Irt-like protein 4</fullName>
    </alternativeName>
</protein>
<dbReference type="InterPro" id="IPR041137">
    <property type="entry name" value="ZIP4_N"/>
</dbReference>
<feature type="transmembrane region" description="Helical" evidence="22">
    <location>
        <begin position="474"/>
        <end position="500"/>
    </location>
</feature>
<feature type="transmembrane region" description="Helical" evidence="22">
    <location>
        <begin position="395"/>
        <end position="419"/>
    </location>
</feature>
<dbReference type="GO" id="GO:0030003">
    <property type="term" value="P:intracellular monoatomic cation homeostasis"/>
    <property type="evidence" value="ECO:0007669"/>
    <property type="project" value="TreeGrafter"/>
</dbReference>
<dbReference type="GO" id="GO:0140410">
    <property type="term" value="F:monoatomic cation:bicarbonate symporter activity"/>
    <property type="evidence" value="ECO:0007669"/>
    <property type="project" value="TreeGrafter"/>
</dbReference>
<evidence type="ECO:0000256" key="6">
    <source>
        <dbReference type="ARBA" id="ARBA00022692"/>
    </source>
</evidence>
<dbReference type="GO" id="GO:0005385">
    <property type="term" value="F:zinc ion transmembrane transporter activity"/>
    <property type="evidence" value="ECO:0007669"/>
    <property type="project" value="TreeGrafter"/>
</dbReference>
<evidence type="ECO:0000256" key="8">
    <source>
        <dbReference type="ARBA" id="ARBA00022729"/>
    </source>
</evidence>